<accession>G5J4S5</accession>
<gene>
    <name evidence="8" type="ORF">CWATWH0003_2492</name>
</gene>
<evidence type="ECO:0000259" key="7">
    <source>
        <dbReference type="SMART" id="SM00363"/>
    </source>
</evidence>
<evidence type="ECO:0000256" key="1">
    <source>
        <dbReference type="ARBA" id="ARBA00000073"/>
    </source>
</evidence>
<dbReference type="RefSeq" id="WP_007310710.1">
    <property type="nucleotide sequence ID" value="NZ_AESD01000371.1"/>
</dbReference>
<dbReference type="InterPro" id="IPR006145">
    <property type="entry name" value="PsdUridine_synth_RsuA/RluA"/>
</dbReference>
<dbReference type="GO" id="GO:0016829">
    <property type="term" value="F:lyase activity"/>
    <property type="evidence" value="ECO:0007669"/>
    <property type="project" value="UniProtKB-KW"/>
</dbReference>
<dbReference type="PANTHER" id="PTHR21600">
    <property type="entry name" value="MITOCHONDRIAL RNA PSEUDOURIDINE SYNTHASE"/>
    <property type="match status" value="1"/>
</dbReference>
<dbReference type="SUPFAM" id="SSF55174">
    <property type="entry name" value="Alpha-L RNA-binding motif"/>
    <property type="match status" value="1"/>
</dbReference>
<dbReference type="Gene3D" id="3.10.290.10">
    <property type="entry name" value="RNA-binding S4 domain"/>
    <property type="match status" value="1"/>
</dbReference>
<dbReference type="PATRIC" id="fig|423471.3.peg.2345"/>
<feature type="active site" evidence="4">
    <location>
        <position position="136"/>
    </location>
</feature>
<evidence type="ECO:0000256" key="4">
    <source>
        <dbReference type="PIRSR" id="PIRSR606225-1"/>
    </source>
</evidence>
<dbReference type="GO" id="GO:0120159">
    <property type="term" value="F:rRNA pseudouridine synthase activity"/>
    <property type="evidence" value="ECO:0007669"/>
    <property type="project" value="UniProtKB-ARBA"/>
</dbReference>
<comment type="function">
    <text evidence="6">Responsible for synthesis of pseudouridine from uracil.</text>
</comment>
<dbReference type="EC" id="5.4.99.-" evidence="6"/>
<organism evidence="8 9">
    <name type="scientific">Crocosphaera watsonii WH 0003</name>
    <dbReference type="NCBI Taxonomy" id="423471"/>
    <lineage>
        <taxon>Bacteria</taxon>
        <taxon>Bacillati</taxon>
        <taxon>Cyanobacteriota</taxon>
        <taxon>Cyanophyceae</taxon>
        <taxon>Oscillatoriophycideae</taxon>
        <taxon>Chroococcales</taxon>
        <taxon>Aphanothecaceae</taxon>
        <taxon>Crocosphaera</taxon>
    </lineage>
</organism>
<evidence type="ECO:0000313" key="9">
    <source>
        <dbReference type="Proteomes" id="UP000003477"/>
    </source>
</evidence>
<dbReference type="InterPro" id="IPR006224">
    <property type="entry name" value="PsdUridine_synth_RluA-like_CS"/>
</dbReference>
<dbReference type="SUPFAM" id="SSF55120">
    <property type="entry name" value="Pseudouridine synthase"/>
    <property type="match status" value="1"/>
</dbReference>
<dbReference type="InterPro" id="IPR020103">
    <property type="entry name" value="PsdUridine_synth_cat_dom_sf"/>
</dbReference>
<dbReference type="GO" id="GO:0000455">
    <property type="term" value="P:enzyme-directed rRNA pseudouridine synthesis"/>
    <property type="evidence" value="ECO:0007669"/>
    <property type="project" value="TreeGrafter"/>
</dbReference>
<dbReference type="CDD" id="cd02869">
    <property type="entry name" value="PseudoU_synth_RluA_like"/>
    <property type="match status" value="1"/>
</dbReference>
<dbReference type="CDD" id="cd00165">
    <property type="entry name" value="S4"/>
    <property type="match status" value="1"/>
</dbReference>
<proteinExistence type="inferred from homology"/>
<keyword evidence="8" id="KW-0456">Lyase</keyword>
<dbReference type="PROSITE" id="PS50889">
    <property type="entry name" value="S4"/>
    <property type="match status" value="1"/>
</dbReference>
<dbReference type="NCBIfam" id="TIGR00005">
    <property type="entry name" value="rluA_subfam"/>
    <property type="match status" value="1"/>
</dbReference>
<dbReference type="InterPro" id="IPR036986">
    <property type="entry name" value="S4_RNA-bd_sf"/>
</dbReference>
<protein>
    <recommendedName>
        <fullName evidence="6">Pseudouridine synthase</fullName>
        <ecNumber evidence="6">5.4.99.-</ecNumber>
    </recommendedName>
</protein>
<evidence type="ECO:0000256" key="5">
    <source>
        <dbReference type="PROSITE-ProRule" id="PRU00182"/>
    </source>
</evidence>
<dbReference type="Proteomes" id="UP000003477">
    <property type="component" value="Unassembled WGS sequence"/>
</dbReference>
<keyword evidence="3 6" id="KW-0413">Isomerase</keyword>
<comment type="similarity">
    <text evidence="2 6">Belongs to the pseudouridine synthase RluA family.</text>
</comment>
<evidence type="ECO:0000256" key="6">
    <source>
        <dbReference type="RuleBase" id="RU362028"/>
    </source>
</evidence>
<dbReference type="Gene3D" id="3.30.2350.10">
    <property type="entry name" value="Pseudouridine synthase"/>
    <property type="match status" value="1"/>
</dbReference>
<comment type="catalytic activity">
    <reaction evidence="1 6">
        <text>a uridine in RNA = a pseudouridine in RNA</text>
        <dbReference type="Rhea" id="RHEA:48348"/>
        <dbReference type="Rhea" id="RHEA-COMP:12068"/>
        <dbReference type="Rhea" id="RHEA-COMP:12069"/>
        <dbReference type="ChEBI" id="CHEBI:65314"/>
        <dbReference type="ChEBI" id="CHEBI:65315"/>
    </reaction>
</comment>
<dbReference type="PANTHER" id="PTHR21600:SF44">
    <property type="entry name" value="RIBOSOMAL LARGE SUBUNIT PSEUDOURIDINE SYNTHASE D"/>
    <property type="match status" value="1"/>
</dbReference>
<sequence length="313" mass="35502">MTINLTVENQGDRLDIWLSNQLTDISRSRIQKLIEQGNITLNNEVCPNKKIKLKIGDRLQVNIPEPQPLELQPEPIPLDILYEDEQLIIINKSANLVVHPAPGHETGTLVHALLYHCSNLAGIGGGQRPGIVHRLDKDTTGAIVVAKTDFAHQNLQFQIKNRTAKREYLGIIYGVLNNKEDENNRDKGMINLPIGRHPVDRKRMAVVPREKPGREAVTYWEIIERLGYYSLVKFILETGRTHQIRVHSSYFGNPIVGDPLYSNNRSLKMNLSGQALHAHKLTLTHPITSEKIEAIAPLPDEFIKLLNYLRQKQ</sequence>
<dbReference type="InterPro" id="IPR002942">
    <property type="entry name" value="S4_RNA-bd"/>
</dbReference>
<reference evidence="8 9" key="1">
    <citation type="journal article" date="2011" name="Front. Microbiol.">
        <title>Two Strains of Crocosphaera watsonii with Highly Conserved Genomes are Distinguished by Strain-Specific Features.</title>
        <authorList>
            <person name="Bench S.R."/>
            <person name="Ilikchyan I.N."/>
            <person name="Tripp H.J."/>
            <person name="Zehr J.P."/>
        </authorList>
    </citation>
    <scope>NUCLEOTIDE SEQUENCE [LARGE SCALE GENOMIC DNA]</scope>
    <source>
        <strain evidence="8 9">WH 0003</strain>
    </source>
</reference>
<dbReference type="Pfam" id="PF00849">
    <property type="entry name" value="PseudoU_synth_2"/>
    <property type="match status" value="1"/>
</dbReference>
<keyword evidence="5" id="KW-0694">RNA-binding</keyword>
<dbReference type="GO" id="GO:0003723">
    <property type="term" value="F:RNA binding"/>
    <property type="evidence" value="ECO:0007669"/>
    <property type="project" value="UniProtKB-KW"/>
</dbReference>
<name>G5J4S5_CROWT</name>
<evidence type="ECO:0000256" key="2">
    <source>
        <dbReference type="ARBA" id="ARBA00010876"/>
    </source>
</evidence>
<feature type="domain" description="RNA-binding S4" evidence="7">
    <location>
        <begin position="12"/>
        <end position="70"/>
    </location>
</feature>
<dbReference type="EMBL" id="AESD01000371">
    <property type="protein sequence ID" value="EHJ12816.1"/>
    <property type="molecule type" value="Genomic_DNA"/>
</dbReference>
<evidence type="ECO:0000313" key="8">
    <source>
        <dbReference type="EMBL" id="EHJ12816.1"/>
    </source>
</evidence>
<dbReference type="AlphaFoldDB" id="G5J4S5"/>
<dbReference type="Pfam" id="PF01479">
    <property type="entry name" value="S4"/>
    <property type="match status" value="1"/>
</dbReference>
<dbReference type="InterPro" id="IPR006225">
    <property type="entry name" value="PsdUridine_synth_RluC/D"/>
</dbReference>
<evidence type="ECO:0000256" key="3">
    <source>
        <dbReference type="ARBA" id="ARBA00023235"/>
    </source>
</evidence>
<dbReference type="PROSITE" id="PS01129">
    <property type="entry name" value="PSI_RLU"/>
    <property type="match status" value="1"/>
</dbReference>
<dbReference type="SMART" id="SM00363">
    <property type="entry name" value="S4"/>
    <property type="match status" value="1"/>
</dbReference>
<dbReference type="InterPro" id="IPR050188">
    <property type="entry name" value="RluA_PseudoU_synthase"/>
</dbReference>
<comment type="caution">
    <text evidence="8">The sequence shown here is derived from an EMBL/GenBank/DDBJ whole genome shotgun (WGS) entry which is preliminary data.</text>
</comment>
<dbReference type="GeneID" id="88766160"/>